<feature type="transmembrane region" description="Helical" evidence="6">
    <location>
        <begin position="165"/>
        <end position="186"/>
    </location>
</feature>
<dbReference type="EMBL" id="ML996207">
    <property type="protein sequence ID" value="KAF2730876.1"/>
    <property type="molecule type" value="Genomic_DNA"/>
</dbReference>
<protein>
    <submittedName>
        <fullName evidence="8">MFS general substrate transporter</fullName>
    </submittedName>
</protein>
<dbReference type="InterPro" id="IPR020846">
    <property type="entry name" value="MFS_dom"/>
</dbReference>
<accession>A0A9P4UZ95</accession>
<evidence type="ECO:0000256" key="6">
    <source>
        <dbReference type="SAM" id="Phobius"/>
    </source>
</evidence>
<dbReference type="PANTHER" id="PTHR23502:SF181">
    <property type="entry name" value="MAJOR FACILITATOR SUPERFAMILY (MFS) PROFILE DOMAIN-CONTAINING PROTEIN"/>
    <property type="match status" value="1"/>
</dbReference>
<feature type="transmembrane region" description="Helical" evidence="6">
    <location>
        <begin position="105"/>
        <end position="124"/>
    </location>
</feature>
<dbReference type="SUPFAM" id="SSF103473">
    <property type="entry name" value="MFS general substrate transporter"/>
    <property type="match status" value="1"/>
</dbReference>
<feature type="transmembrane region" description="Helical" evidence="6">
    <location>
        <begin position="225"/>
        <end position="243"/>
    </location>
</feature>
<feature type="transmembrane region" description="Helical" evidence="6">
    <location>
        <begin position="193"/>
        <end position="219"/>
    </location>
</feature>
<dbReference type="AlphaFoldDB" id="A0A9P4UZ95"/>
<keyword evidence="9" id="KW-1185">Reference proteome</keyword>
<feature type="compositionally biased region" description="Basic and acidic residues" evidence="5">
    <location>
        <begin position="12"/>
        <end position="44"/>
    </location>
</feature>
<sequence>MDNHNPQTTTVDKVRPPPDPKEQDATATEVEHLENKPVKVDKHGFPLAPEPSDNKDDPLNWSPLVKLAVVLQVSWLAFLGPMSAAVANPAFVVIGRAFDITVVEASYSLTVFICFAGIGPLLLVPLGNRYGRRPIYLASTLIAAVTNIAAGYCTTWSGLLATRAFNGIFGGTPSAIGAATICDLYFMHERGFYMGIFTLFLTNGPHVAPLMGGFIAQYLGWAWCYRIPGFIQLGSFVIVLFGLPETLYSRNTSSTTHKQNSFKDLITFRATLPLHKLQLKDFWRTIYMLKYLAISIPGLYYMTAFGYGSVIFATTGSQLFHEFYGFTVSQTGLMLSIPLLIGCIIGEANGGWLIDWMVVRHAKKHNGEKSPEARLDALWFGLLVPIGLIIEGVCLTHHETVHWVGSAFGMGIANLGLQVATTVTYAYTTDCYKPQSAEISSLLHAFRSIFSMTISFYAIPLGEKIEFQYAWLIFAFVSIIFFVPFMALKWWGPKLRAKSWQYPPTFNKDL</sequence>
<feature type="transmembrane region" description="Helical" evidence="6">
    <location>
        <begin position="471"/>
        <end position="491"/>
    </location>
</feature>
<dbReference type="Proteomes" id="UP000799444">
    <property type="component" value="Unassembled WGS sequence"/>
</dbReference>
<evidence type="ECO:0000256" key="2">
    <source>
        <dbReference type="ARBA" id="ARBA00022692"/>
    </source>
</evidence>
<name>A0A9P4UZ95_9PLEO</name>
<feature type="transmembrane region" description="Helical" evidence="6">
    <location>
        <begin position="64"/>
        <end position="85"/>
    </location>
</feature>
<feature type="transmembrane region" description="Helical" evidence="6">
    <location>
        <begin position="291"/>
        <end position="313"/>
    </location>
</feature>
<dbReference type="Pfam" id="PF07690">
    <property type="entry name" value="MFS_1"/>
    <property type="match status" value="1"/>
</dbReference>
<evidence type="ECO:0000256" key="5">
    <source>
        <dbReference type="SAM" id="MobiDB-lite"/>
    </source>
</evidence>
<feature type="transmembrane region" description="Helical" evidence="6">
    <location>
        <begin position="333"/>
        <end position="356"/>
    </location>
</feature>
<dbReference type="OrthoDB" id="2585655at2759"/>
<dbReference type="PANTHER" id="PTHR23502">
    <property type="entry name" value="MAJOR FACILITATOR SUPERFAMILY"/>
    <property type="match status" value="1"/>
</dbReference>
<feature type="region of interest" description="Disordered" evidence="5">
    <location>
        <begin position="1"/>
        <end position="54"/>
    </location>
</feature>
<evidence type="ECO:0000313" key="9">
    <source>
        <dbReference type="Proteomes" id="UP000799444"/>
    </source>
</evidence>
<feature type="transmembrane region" description="Helical" evidence="6">
    <location>
        <begin position="439"/>
        <end position="459"/>
    </location>
</feature>
<dbReference type="GO" id="GO:0022857">
    <property type="term" value="F:transmembrane transporter activity"/>
    <property type="evidence" value="ECO:0007669"/>
    <property type="project" value="InterPro"/>
</dbReference>
<feature type="transmembrane region" description="Helical" evidence="6">
    <location>
        <begin position="377"/>
        <end position="398"/>
    </location>
</feature>
<evidence type="ECO:0000256" key="4">
    <source>
        <dbReference type="ARBA" id="ARBA00023136"/>
    </source>
</evidence>
<keyword evidence="4 6" id="KW-0472">Membrane</keyword>
<comment type="subcellular location">
    <subcellularLocation>
        <location evidence="1">Membrane</location>
        <topology evidence="1">Multi-pass membrane protein</topology>
    </subcellularLocation>
</comment>
<feature type="domain" description="Major facilitator superfamily (MFS) profile" evidence="7">
    <location>
        <begin position="69"/>
        <end position="496"/>
    </location>
</feature>
<keyword evidence="3 6" id="KW-1133">Transmembrane helix</keyword>
<keyword evidence="2 6" id="KW-0812">Transmembrane</keyword>
<feature type="transmembrane region" description="Helical" evidence="6">
    <location>
        <begin position="136"/>
        <end position="159"/>
    </location>
</feature>
<evidence type="ECO:0000259" key="7">
    <source>
        <dbReference type="PROSITE" id="PS50850"/>
    </source>
</evidence>
<proteinExistence type="predicted"/>
<dbReference type="Gene3D" id="1.20.1250.20">
    <property type="entry name" value="MFS general substrate transporter like domains"/>
    <property type="match status" value="1"/>
</dbReference>
<dbReference type="PROSITE" id="PS50850">
    <property type="entry name" value="MFS"/>
    <property type="match status" value="1"/>
</dbReference>
<comment type="caution">
    <text evidence="8">The sequence shown here is derived from an EMBL/GenBank/DDBJ whole genome shotgun (WGS) entry which is preliminary data.</text>
</comment>
<evidence type="ECO:0000256" key="1">
    <source>
        <dbReference type="ARBA" id="ARBA00004141"/>
    </source>
</evidence>
<feature type="transmembrane region" description="Helical" evidence="6">
    <location>
        <begin position="404"/>
        <end position="427"/>
    </location>
</feature>
<evidence type="ECO:0000313" key="8">
    <source>
        <dbReference type="EMBL" id="KAF2730876.1"/>
    </source>
</evidence>
<gene>
    <name evidence="8" type="ORF">EJ04DRAFT_472919</name>
</gene>
<evidence type="ECO:0000256" key="3">
    <source>
        <dbReference type="ARBA" id="ARBA00022989"/>
    </source>
</evidence>
<dbReference type="InterPro" id="IPR036259">
    <property type="entry name" value="MFS_trans_sf"/>
</dbReference>
<dbReference type="InterPro" id="IPR011701">
    <property type="entry name" value="MFS"/>
</dbReference>
<reference evidence="8" key="1">
    <citation type="journal article" date="2020" name="Stud. Mycol.">
        <title>101 Dothideomycetes genomes: a test case for predicting lifestyles and emergence of pathogens.</title>
        <authorList>
            <person name="Haridas S."/>
            <person name="Albert R."/>
            <person name="Binder M."/>
            <person name="Bloem J."/>
            <person name="Labutti K."/>
            <person name="Salamov A."/>
            <person name="Andreopoulos B."/>
            <person name="Baker S."/>
            <person name="Barry K."/>
            <person name="Bills G."/>
            <person name="Bluhm B."/>
            <person name="Cannon C."/>
            <person name="Castanera R."/>
            <person name="Culley D."/>
            <person name="Daum C."/>
            <person name="Ezra D."/>
            <person name="Gonzalez J."/>
            <person name="Henrissat B."/>
            <person name="Kuo A."/>
            <person name="Liang C."/>
            <person name="Lipzen A."/>
            <person name="Lutzoni F."/>
            <person name="Magnuson J."/>
            <person name="Mondo S."/>
            <person name="Nolan M."/>
            <person name="Ohm R."/>
            <person name="Pangilinan J."/>
            <person name="Park H.-J."/>
            <person name="Ramirez L."/>
            <person name="Alfaro M."/>
            <person name="Sun H."/>
            <person name="Tritt A."/>
            <person name="Yoshinaga Y."/>
            <person name="Zwiers L.-H."/>
            <person name="Turgeon B."/>
            <person name="Goodwin S."/>
            <person name="Spatafora J."/>
            <person name="Crous P."/>
            <person name="Grigoriev I."/>
        </authorList>
    </citation>
    <scope>NUCLEOTIDE SEQUENCE</scope>
    <source>
        <strain evidence="8">CBS 125425</strain>
    </source>
</reference>
<feature type="compositionally biased region" description="Polar residues" evidence="5">
    <location>
        <begin position="1"/>
        <end position="11"/>
    </location>
</feature>
<dbReference type="GO" id="GO:0005886">
    <property type="term" value="C:plasma membrane"/>
    <property type="evidence" value="ECO:0007669"/>
    <property type="project" value="TreeGrafter"/>
</dbReference>
<organism evidence="8 9">
    <name type="scientific">Polyplosphaeria fusca</name>
    <dbReference type="NCBI Taxonomy" id="682080"/>
    <lineage>
        <taxon>Eukaryota</taxon>
        <taxon>Fungi</taxon>
        <taxon>Dikarya</taxon>
        <taxon>Ascomycota</taxon>
        <taxon>Pezizomycotina</taxon>
        <taxon>Dothideomycetes</taxon>
        <taxon>Pleosporomycetidae</taxon>
        <taxon>Pleosporales</taxon>
        <taxon>Tetraplosphaeriaceae</taxon>
        <taxon>Polyplosphaeria</taxon>
    </lineage>
</organism>